<dbReference type="PANTHER" id="PTHR10623">
    <property type="entry name" value="MICROTUBULE-ASSOCIATED PROTEIN RP/EB FAMILY MEMBER"/>
    <property type="match status" value="1"/>
</dbReference>
<dbReference type="GO" id="GO:0051301">
    <property type="term" value="P:cell division"/>
    <property type="evidence" value="ECO:0007669"/>
    <property type="project" value="UniProtKB-KW"/>
</dbReference>
<dbReference type="SMR" id="B3MTA2"/>
<dbReference type="Pfam" id="PF03271">
    <property type="entry name" value="EB1"/>
    <property type="match status" value="1"/>
</dbReference>
<dbReference type="InterPro" id="IPR001715">
    <property type="entry name" value="CH_dom"/>
</dbReference>
<gene>
    <name evidence="13" type="primary">Dana\GF23323</name>
    <name evidence="13" type="synonym">dana_GLEANR_7976</name>
    <name evidence="13" type="ORF">GF23323</name>
</gene>
<name>B3MTA2_DROAN</name>
<evidence type="ECO:0000256" key="6">
    <source>
        <dbReference type="ARBA" id="ARBA00022776"/>
    </source>
</evidence>
<evidence type="ECO:0000256" key="2">
    <source>
        <dbReference type="ARBA" id="ARBA00010729"/>
    </source>
</evidence>
<evidence type="ECO:0000256" key="9">
    <source>
        <dbReference type="PROSITE-ProRule" id="PRU00576"/>
    </source>
</evidence>
<keyword evidence="7" id="KW-0206">Cytoskeleton</keyword>
<dbReference type="GeneID" id="6505965"/>
<dbReference type="PROSITE" id="PS51230">
    <property type="entry name" value="EB1_C"/>
    <property type="match status" value="1"/>
</dbReference>
<proteinExistence type="inferred from homology"/>
<dbReference type="PROSITE" id="PS50021">
    <property type="entry name" value="CH"/>
    <property type="match status" value="1"/>
</dbReference>
<dbReference type="InterPro" id="IPR036133">
    <property type="entry name" value="EB1_C_sf"/>
</dbReference>
<keyword evidence="14" id="KW-1185">Reference proteome</keyword>
<evidence type="ECO:0000256" key="7">
    <source>
        <dbReference type="ARBA" id="ARBA00023212"/>
    </source>
</evidence>
<dbReference type="STRING" id="7217.B3MTA2"/>
<dbReference type="Gene3D" id="1.20.5.1430">
    <property type="match status" value="1"/>
</dbReference>
<reference evidence="13 14" key="1">
    <citation type="journal article" date="2007" name="Nature">
        <title>Evolution of genes and genomes on the Drosophila phylogeny.</title>
        <authorList>
            <consortium name="Drosophila 12 Genomes Consortium"/>
            <person name="Clark A.G."/>
            <person name="Eisen M.B."/>
            <person name="Smith D.R."/>
            <person name="Bergman C.M."/>
            <person name="Oliver B."/>
            <person name="Markow T.A."/>
            <person name="Kaufman T.C."/>
            <person name="Kellis M."/>
            <person name="Gelbart W."/>
            <person name="Iyer V.N."/>
            <person name="Pollard D.A."/>
            <person name="Sackton T.B."/>
            <person name="Larracuente A.M."/>
            <person name="Singh N.D."/>
            <person name="Abad J.P."/>
            <person name="Abt D.N."/>
            <person name="Adryan B."/>
            <person name="Aguade M."/>
            <person name="Akashi H."/>
            <person name="Anderson W.W."/>
            <person name="Aquadro C.F."/>
            <person name="Ardell D.H."/>
            <person name="Arguello R."/>
            <person name="Artieri C.G."/>
            <person name="Barbash D.A."/>
            <person name="Barker D."/>
            <person name="Barsanti P."/>
            <person name="Batterham P."/>
            <person name="Batzoglou S."/>
            <person name="Begun D."/>
            <person name="Bhutkar A."/>
            <person name="Blanco E."/>
            <person name="Bosak S.A."/>
            <person name="Bradley R.K."/>
            <person name="Brand A.D."/>
            <person name="Brent M.R."/>
            <person name="Brooks A.N."/>
            <person name="Brown R.H."/>
            <person name="Butlin R.K."/>
            <person name="Caggese C."/>
            <person name="Calvi B.R."/>
            <person name="Bernardo de Carvalho A."/>
            <person name="Caspi A."/>
            <person name="Castrezana S."/>
            <person name="Celniker S.E."/>
            <person name="Chang J.L."/>
            <person name="Chapple C."/>
            <person name="Chatterji S."/>
            <person name="Chinwalla A."/>
            <person name="Civetta A."/>
            <person name="Clifton S.W."/>
            <person name="Comeron J.M."/>
            <person name="Costello J.C."/>
            <person name="Coyne J.A."/>
            <person name="Daub J."/>
            <person name="David R.G."/>
            <person name="Delcher A.L."/>
            <person name="Delehaunty K."/>
            <person name="Do C.B."/>
            <person name="Ebling H."/>
            <person name="Edwards K."/>
            <person name="Eickbush T."/>
            <person name="Evans J.D."/>
            <person name="Filipski A."/>
            <person name="Findeiss S."/>
            <person name="Freyhult E."/>
            <person name="Fulton L."/>
            <person name="Fulton R."/>
            <person name="Garcia A.C."/>
            <person name="Gardiner A."/>
            <person name="Garfield D.A."/>
            <person name="Garvin B.E."/>
            <person name="Gibson G."/>
            <person name="Gilbert D."/>
            <person name="Gnerre S."/>
            <person name="Godfrey J."/>
            <person name="Good R."/>
            <person name="Gotea V."/>
            <person name="Gravely B."/>
            <person name="Greenberg A.J."/>
            <person name="Griffiths-Jones S."/>
            <person name="Gross S."/>
            <person name="Guigo R."/>
            <person name="Gustafson E.A."/>
            <person name="Haerty W."/>
            <person name="Hahn M.W."/>
            <person name="Halligan D.L."/>
            <person name="Halpern A.L."/>
            <person name="Halter G.M."/>
            <person name="Han M.V."/>
            <person name="Heger A."/>
            <person name="Hillier L."/>
            <person name="Hinrichs A.S."/>
            <person name="Holmes I."/>
            <person name="Hoskins R.A."/>
            <person name="Hubisz M.J."/>
            <person name="Hultmark D."/>
            <person name="Huntley M.A."/>
            <person name="Jaffe D.B."/>
            <person name="Jagadeeshan S."/>
            <person name="Jeck W.R."/>
            <person name="Johnson J."/>
            <person name="Jones C.D."/>
            <person name="Jordan W.C."/>
            <person name="Karpen G.H."/>
            <person name="Kataoka E."/>
            <person name="Keightley P.D."/>
            <person name="Kheradpour P."/>
            <person name="Kirkness E.F."/>
            <person name="Koerich L.B."/>
            <person name="Kristiansen K."/>
            <person name="Kudrna D."/>
            <person name="Kulathinal R.J."/>
            <person name="Kumar S."/>
            <person name="Kwok R."/>
            <person name="Lander E."/>
            <person name="Langley C.H."/>
            <person name="Lapoint R."/>
            <person name="Lazzaro B.P."/>
            <person name="Lee S.J."/>
            <person name="Levesque L."/>
            <person name="Li R."/>
            <person name="Lin C.F."/>
            <person name="Lin M.F."/>
            <person name="Lindblad-Toh K."/>
            <person name="Llopart A."/>
            <person name="Long M."/>
            <person name="Low L."/>
            <person name="Lozovsky E."/>
            <person name="Lu J."/>
            <person name="Luo M."/>
            <person name="Machado C.A."/>
            <person name="Makalowski W."/>
            <person name="Marzo M."/>
            <person name="Matsuda M."/>
            <person name="Matzkin L."/>
            <person name="McAllister B."/>
            <person name="McBride C.S."/>
            <person name="McKernan B."/>
            <person name="McKernan K."/>
            <person name="Mendez-Lago M."/>
            <person name="Minx P."/>
            <person name="Mollenhauer M.U."/>
            <person name="Montooth K."/>
            <person name="Mount S.M."/>
            <person name="Mu X."/>
            <person name="Myers E."/>
            <person name="Negre B."/>
            <person name="Newfeld S."/>
            <person name="Nielsen R."/>
            <person name="Noor M.A."/>
            <person name="O'Grady P."/>
            <person name="Pachter L."/>
            <person name="Papaceit M."/>
            <person name="Parisi M.J."/>
            <person name="Parisi M."/>
            <person name="Parts L."/>
            <person name="Pedersen J.S."/>
            <person name="Pesole G."/>
            <person name="Phillippy A.M."/>
            <person name="Ponting C.P."/>
            <person name="Pop M."/>
            <person name="Porcelli D."/>
            <person name="Powell J.R."/>
            <person name="Prohaska S."/>
            <person name="Pruitt K."/>
            <person name="Puig M."/>
            <person name="Quesneville H."/>
            <person name="Ram K.R."/>
            <person name="Rand D."/>
            <person name="Rasmussen M.D."/>
            <person name="Reed L.K."/>
            <person name="Reenan R."/>
            <person name="Reily A."/>
            <person name="Remington K.A."/>
            <person name="Rieger T.T."/>
            <person name="Ritchie M.G."/>
            <person name="Robin C."/>
            <person name="Rogers Y.H."/>
            <person name="Rohde C."/>
            <person name="Rozas J."/>
            <person name="Rubenfield M.J."/>
            <person name="Ruiz A."/>
            <person name="Russo S."/>
            <person name="Salzberg S.L."/>
            <person name="Sanchez-Gracia A."/>
            <person name="Saranga D.J."/>
            <person name="Sato H."/>
            <person name="Schaeffer S.W."/>
            <person name="Schatz M.C."/>
            <person name="Schlenke T."/>
            <person name="Schwartz R."/>
            <person name="Segarra C."/>
            <person name="Singh R.S."/>
            <person name="Sirot L."/>
            <person name="Sirota M."/>
            <person name="Sisneros N.B."/>
            <person name="Smith C.D."/>
            <person name="Smith T.F."/>
            <person name="Spieth J."/>
            <person name="Stage D.E."/>
            <person name="Stark A."/>
            <person name="Stephan W."/>
            <person name="Strausberg R.L."/>
            <person name="Strempel S."/>
            <person name="Sturgill D."/>
            <person name="Sutton G."/>
            <person name="Sutton G.G."/>
            <person name="Tao W."/>
            <person name="Teichmann S."/>
            <person name="Tobari Y.N."/>
            <person name="Tomimura Y."/>
            <person name="Tsolas J.M."/>
            <person name="Valente V.L."/>
            <person name="Venter E."/>
            <person name="Venter J.C."/>
            <person name="Vicario S."/>
            <person name="Vieira F.G."/>
            <person name="Vilella A.J."/>
            <person name="Villasante A."/>
            <person name="Walenz B."/>
            <person name="Wang J."/>
            <person name="Wasserman M."/>
            <person name="Watts T."/>
            <person name="Wilson D."/>
            <person name="Wilson R.K."/>
            <person name="Wing R.A."/>
            <person name="Wolfner M.F."/>
            <person name="Wong A."/>
            <person name="Wong G.K."/>
            <person name="Wu C.I."/>
            <person name="Wu G."/>
            <person name="Yamamoto D."/>
            <person name="Yang H.P."/>
            <person name="Yang S.P."/>
            <person name="Yorke J.A."/>
            <person name="Yoshida K."/>
            <person name="Zdobnov E."/>
            <person name="Zhang P."/>
            <person name="Zhang Y."/>
            <person name="Zimin A.V."/>
            <person name="Baldwin J."/>
            <person name="Abdouelleil A."/>
            <person name="Abdulkadir J."/>
            <person name="Abebe A."/>
            <person name="Abera B."/>
            <person name="Abreu J."/>
            <person name="Acer S.C."/>
            <person name="Aftuck L."/>
            <person name="Alexander A."/>
            <person name="An P."/>
            <person name="Anderson E."/>
            <person name="Anderson S."/>
            <person name="Arachi H."/>
            <person name="Azer M."/>
            <person name="Bachantsang P."/>
            <person name="Barry A."/>
            <person name="Bayul T."/>
            <person name="Berlin A."/>
            <person name="Bessette D."/>
            <person name="Bloom T."/>
            <person name="Blye J."/>
            <person name="Boguslavskiy L."/>
            <person name="Bonnet C."/>
            <person name="Boukhgalter B."/>
            <person name="Bourzgui I."/>
            <person name="Brown A."/>
            <person name="Cahill P."/>
            <person name="Channer S."/>
            <person name="Cheshatsang Y."/>
            <person name="Chuda L."/>
            <person name="Citroen M."/>
            <person name="Collymore A."/>
            <person name="Cooke P."/>
            <person name="Costello M."/>
            <person name="D'Aco K."/>
            <person name="Daza R."/>
            <person name="De Haan G."/>
            <person name="DeGray S."/>
            <person name="DeMaso C."/>
            <person name="Dhargay N."/>
            <person name="Dooley K."/>
            <person name="Dooley E."/>
            <person name="Doricent M."/>
            <person name="Dorje P."/>
            <person name="Dorjee K."/>
            <person name="Dupes A."/>
            <person name="Elong R."/>
            <person name="Falk J."/>
            <person name="Farina A."/>
            <person name="Faro S."/>
            <person name="Ferguson D."/>
            <person name="Fisher S."/>
            <person name="Foley C.D."/>
            <person name="Franke A."/>
            <person name="Friedrich D."/>
            <person name="Gadbois L."/>
            <person name="Gearin G."/>
            <person name="Gearin C.R."/>
            <person name="Giannoukos G."/>
            <person name="Goode T."/>
            <person name="Graham J."/>
            <person name="Grandbois E."/>
            <person name="Grewal S."/>
            <person name="Gyaltsen K."/>
            <person name="Hafez N."/>
            <person name="Hagos B."/>
            <person name="Hall J."/>
            <person name="Henson C."/>
            <person name="Hollinger A."/>
            <person name="Honan T."/>
            <person name="Huard M.D."/>
            <person name="Hughes L."/>
            <person name="Hurhula B."/>
            <person name="Husby M.E."/>
            <person name="Kamat A."/>
            <person name="Kanga B."/>
            <person name="Kashin S."/>
            <person name="Khazanovich D."/>
            <person name="Kisner P."/>
            <person name="Lance K."/>
            <person name="Lara M."/>
            <person name="Lee W."/>
            <person name="Lennon N."/>
            <person name="Letendre F."/>
            <person name="LeVine R."/>
            <person name="Lipovsky A."/>
            <person name="Liu X."/>
            <person name="Liu J."/>
            <person name="Liu S."/>
            <person name="Lokyitsang T."/>
            <person name="Lokyitsang Y."/>
            <person name="Lubonja R."/>
            <person name="Lui A."/>
            <person name="MacDonald P."/>
            <person name="Magnisalis V."/>
            <person name="Maru K."/>
            <person name="Matthews C."/>
            <person name="McCusker W."/>
            <person name="McDonough S."/>
            <person name="Mehta T."/>
            <person name="Meldrim J."/>
            <person name="Meneus L."/>
            <person name="Mihai O."/>
            <person name="Mihalev A."/>
            <person name="Mihova T."/>
            <person name="Mittelman R."/>
            <person name="Mlenga V."/>
            <person name="Montmayeur A."/>
            <person name="Mulrain L."/>
            <person name="Navidi A."/>
            <person name="Naylor J."/>
            <person name="Negash T."/>
            <person name="Nguyen T."/>
            <person name="Nguyen N."/>
            <person name="Nicol R."/>
            <person name="Norbu C."/>
            <person name="Norbu N."/>
            <person name="Novod N."/>
            <person name="O'Neill B."/>
            <person name="Osman S."/>
            <person name="Markiewicz E."/>
            <person name="Oyono O.L."/>
            <person name="Patti C."/>
            <person name="Phunkhang P."/>
            <person name="Pierre F."/>
            <person name="Priest M."/>
            <person name="Raghuraman S."/>
            <person name="Rege F."/>
            <person name="Reyes R."/>
            <person name="Rise C."/>
            <person name="Rogov P."/>
            <person name="Ross K."/>
            <person name="Ryan E."/>
            <person name="Settipalli S."/>
            <person name="Shea T."/>
            <person name="Sherpa N."/>
            <person name="Shi L."/>
            <person name="Shih D."/>
            <person name="Sparrow T."/>
            <person name="Spaulding J."/>
            <person name="Stalker J."/>
            <person name="Stange-Thomann N."/>
            <person name="Stavropoulos S."/>
            <person name="Stone C."/>
            <person name="Strader C."/>
            <person name="Tesfaye S."/>
            <person name="Thomson T."/>
            <person name="Thoulutsang Y."/>
            <person name="Thoulutsang D."/>
            <person name="Topham K."/>
            <person name="Topping I."/>
            <person name="Tsamla T."/>
            <person name="Vassiliev H."/>
            <person name="Vo A."/>
            <person name="Wangchuk T."/>
            <person name="Wangdi T."/>
            <person name="Weiand M."/>
            <person name="Wilkinson J."/>
            <person name="Wilson A."/>
            <person name="Yadav S."/>
            <person name="Young G."/>
            <person name="Yu Q."/>
            <person name="Zembek L."/>
            <person name="Zhong D."/>
            <person name="Zimmer A."/>
            <person name="Zwirko Z."/>
            <person name="Jaffe D.B."/>
            <person name="Alvarez P."/>
            <person name="Brockman W."/>
            <person name="Butler J."/>
            <person name="Chin C."/>
            <person name="Gnerre S."/>
            <person name="Grabherr M."/>
            <person name="Kleber M."/>
            <person name="Mauceli E."/>
            <person name="MacCallum I."/>
        </authorList>
    </citation>
    <scope>NUCLEOTIDE SEQUENCE [LARGE SCALE GENOMIC DNA]</scope>
    <source>
        <strain evidence="14">Tucson 14024-0371.13</strain>
    </source>
</reference>
<keyword evidence="3" id="KW-0963">Cytoplasm</keyword>
<accession>B3MTA2</accession>
<comment type="subcellular location">
    <subcellularLocation>
        <location evidence="1">Cytoplasm</location>
        <location evidence="1">Cytoskeleton</location>
    </subcellularLocation>
</comment>
<evidence type="ECO:0000313" key="13">
    <source>
        <dbReference type="EMBL" id="EDV30492.2"/>
    </source>
</evidence>
<dbReference type="InterPro" id="IPR036872">
    <property type="entry name" value="CH_dom_sf"/>
</dbReference>
<keyword evidence="8" id="KW-0131">Cell cycle</keyword>
<dbReference type="FunFam" id="1.10.418.10:FF:000007">
    <property type="entry name" value="Microtubule-associated protein, RP/EB family, member 2"/>
    <property type="match status" value="1"/>
</dbReference>
<dbReference type="KEGG" id="dan:6505965"/>
<keyword evidence="6" id="KW-0498">Mitosis</keyword>
<evidence type="ECO:0000259" key="12">
    <source>
        <dbReference type="PROSITE" id="PS51230"/>
    </source>
</evidence>
<dbReference type="AlphaFoldDB" id="B3MTA2"/>
<dbReference type="eggNOG" id="KOG3000">
    <property type="taxonomic scope" value="Eukaryota"/>
</dbReference>
<protein>
    <recommendedName>
        <fullName evidence="15">Microtubule-associated protein RP/EB family member 1</fullName>
    </recommendedName>
</protein>
<evidence type="ECO:0000259" key="11">
    <source>
        <dbReference type="PROSITE" id="PS50021"/>
    </source>
</evidence>
<comment type="similarity">
    <text evidence="2">Belongs to the MAPRE family.</text>
</comment>
<keyword evidence="5 9" id="KW-0493">Microtubule</keyword>
<dbReference type="SUPFAM" id="SSF140612">
    <property type="entry name" value="EB1 dimerisation domain-like"/>
    <property type="match status" value="1"/>
</dbReference>
<dbReference type="EMBL" id="CH902623">
    <property type="protein sequence ID" value="EDV30492.2"/>
    <property type="molecule type" value="Genomic_DNA"/>
</dbReference>
<evidence type="ECO:0000256" key="8">
    <source>
        <dbReference type="ARBA" id="ARBA00023306"/>
    </source>
</evidence>
<feature type="domain" description="Calponin-homology (CH)" evidence="11">
    <location>
        <begin position="20"/>
        <end position="122"/>
    </location>
</feature>
<evidence type="ECO:0000256" key="4">
    <source>
        <dbReference type="ARBA" id="ARBA00022618"/>
    </source>
</evidence>
<dbReference type="Pfam" id="PF00307">
    <property type="entry name" value="CH"/>
    <property type="match status" value="1"/>
</dbReference>
<evidence type="ECO:0000256" key="1">
    <source>
        <dbReference type="ARBA" id="ARBA00004245"/>
    </source>
</evidence>
<organism evidence="13 14">
    <name type="scientific">Drosophila ananassae</name>
    <name type="common">Fruit fly</name>
    <dbReference type="NCBI Taxonomy" id="7217"/>
    <lineage>
        <taxon>Eukaryota</taxon>
        <taxon>Metazoa</taxon>
        <taxon>Ecdysozoa</taxon>
        <taxon>Arthropoda</taxon>
        <taxon>Hexapoda</taxon>
        <taxon>Insecta</taxon>
        <taxon>Pterygota</taxon>
        <taxon>Neoptera</taxon>
        <taxon>Endopterygota</taxon>
        <taxon>Diptera</taxon>
        <taxon>Brachycera</taxon>
        <taxon>Muscomorpha</taxon>
        <taxon>Ephydroidea</taxon>
        <taxon>Drosophilidae</taxon>
        <taxon>Drosophila</taxon>
        <taxon>Sophophora</taxon>
    </lineage>
</organism>
<dbReference type="GO" id="GO:0005874">
    <property type="term" value="C:microtubule"/>
    <property type="evidence" value="ECO:0007669"/>
    <property type="project" value="UniProtKB-KW"/>
</dbReference>
<keyword evidence="4" id="KW-0132">Cell division</keyword>
<evidence type="ECO:0000256" key="5">
    <source>
        <dbReference type="ARBA" id="ARBA00022701"/>
    </source>
</evidence>
<feature type="domain" description="EB1 C-terminal" evidence="12">
    <location>
        <begin position="190"/>
        <end position="262"/>
    </location>
</feature>
<evidence type="ECO:0000256" key="10">
    <source>
        <dbReference type="SAM" id="MobiDB-lite"/>
    </source>
</evidence>
<dbReference type="HOGENOM" id="CLU_041744_1_1_1"/>
<dbReference type="Gene3D" id="1.10.418.10">
    <property type="entry name" value="Calponin-like domain"/>
    <property type="match status" value="1"/>
</dbReference>
<dbReference type="GO" id="GO:0008017">
    <property type="term" value="F:microtubule binding"/>
    <property type="evidence" value="ECO:0007669"/>
    <property type="project" value="InterPro"/>
</dbReference>
<sequence length="274" mass="31004">MSRTMGRAVNVYSTNVTSDNPSRHDMLSWVNRHLEAQFTKVEELCTGAAYCQFMDMMFPSSVPMKRIKFRTNTEYDFLQNFKILQISFKKVSVDKVIPIDKLVKGRFQDNFEFLQWFRRFVDANYDGHVYDALSARNGAAMGYGSSFVGSKTPRVLSPCPTSRVVDTFDITHAAKRPRPEIDQENRDPVPRRAAKEPAVNPMAEFTRLSTLWQGLEKDRDFYFSKLRDIEILCQEDCSQHTAKTISEKILDIVAAADAAAGLGCGATSSPDSAR</sequence>
<dbReference type="SUPFAM" id="SSF47576">
    <property type="entry name" value="Calponin-homology domain, CH-domain"/>
    <property type="match status" value="1"/>
</dbReference>
<dbReference type="InterPro" id="IPR027328">
    <property type="entry name" value="MAPRE"/>
</dbReference>
<evidence type="ECO:0000313" key="14">
    <source>
        <dbReference type="Proteomes" id="UP000007801"/>
    </source>
</evidence>
<dbReference type="InterPro" id="IPR004953">
    <property type="entry name" value="EB1_C"/>
</dbReference>
<feature type="compositionally biased region" description="Basic and acidic residues" evidence="10">
    <location>
        <begin position="177"/>
        <end position="195"/>
    </location>
</feature>
<dbReference type="Proteomes" id="UP000007801">
    <property type="component" value="Unassembled WGS sequence"/>
</dbReference>
<feature type="region of interest" description="Disordered" evidence="10">
    <location>
        <begin position="175"/>
        <end position="197"/>
    </location>
</feature>
<dbReference type="InParanoid" id="B3MTA2"/>
<evidence type="ECO:0008006" key="15">
    <source>
        <dbReference type="Google" id="ProtNLM"/>
    </source>
</evidence>
<evidence type="ECO:0000256" key="3">
    <source>
        <dbReference type="ARBA" id="ARBA00022490"/>
    </source>
</evidence>
<dbReference type="OrthoDB" id="2119228at2759"/>